<dbReference type="Proteomes" id="UP000054408">
    <property type="component" value="Unassembled WGS sequence"/>
</dbReference>
<dbReference type="RefSeq" id="XP_013758805.1">
    <property type="nucleotide sequence ID" value="XM_013903351.1"/>
</dbReference>
<sequence>MGALGLSLWLPPSRLPPPAYTGASPQAKVAEAVLSEAELTRGCRHFSLLQAMCHPQKSKVSPLPPDACEHFVRVFEQCPGRGTYELTPAPVNLHHPLPSRTYPRASAGQIALWRVAPLPHAISFRSRYAKPVVPASAAPAE</sequence>
<accession>A0A0L0D847</accession>
<organism evidence="1 2">
    <name type="scientific">Thecamonas trahens ATCC 50062</name>
    <dbReference type="NCBI Taxonomy" id="461836"/>
    <lineage>
        <taxon>Eukaryota</taxon>
        <taxon>Apusozoa</taxon>
        <taxon>Apusomonadida</taxon>
        <taxon>Apusomonadidae</taxon>
        <taxon>Thecamonas</taxon>
    </lineage>
</organism>
<name>A0A0L0D847_THETB</name>
<dbReference type="GeneID" id="25564008"/>
<evidence type="ECO:0000313" key="2">
    <source>
        <dbReference type="Proteomes" id="UP000054408"/>
    </source>
</evidence>
<reference evidence="1 2" key="1">
    <citation type="submission" date="2010-05" db="EMBL/GenBank/DDBJ databases">
        <title>The Genome Sequence of Thecamonas trahens ATCC 50062.</title>
        <authorList>
            <consortium name="The Broad Institute Genome Sequencing Platform"/>
            <person name="Russ C."/>
            <person name="Cuomo C."/>
            <person name="Shea T."/>
            <person name="Young S.K."/>
            <person name="Zeng Q."/>
            <person name="Koehrsen M."/>
            <person name="Haas B."/>
            <person name="Borodovsky M."/>
            <person name="Guigo R."/>
            <person name="Alvarado L."/>
            <person name="Berlin A."/>
            <person name="Bochicchio J."/>
            <person name="Borenstein D."/>
            <person name="Chapman S."/>
            <person name="Chen Z."/>
            <person name="Freedman E."/>
            <person name="Gellesch M."/>
            <person name="Goldberg J."/>
            <person name="Griggs A."/>
            <person name="Gujja S."/>
            <person name="Heilman E."/>
            <person name="Heiman D."/>
            <person name="Hepburn T."/>
            <person name="Howarth C."/>
            <person name="Jen D."/>
            <person name="Larson L."/>
            <person name="Mehta T."/>
            <person name="Park D."/>
            <person name="Pearson M."/>
            <person name="Roberts A."/>
            <person name="Saif S."/>
            <person name="Shenoy N."/>
            <person name="Sisk P."/>
            <person name="Stolte C."/>
            <person name="Sykes S."/>
            <person name="Thomson T."/>
            <person name="Walk T."/>
            <person name="White J."/>
            <person name="Yandava C."/>
            <person name="Burger G."/>
            <person name="Gray M.W."/>
            <person name="Holland P.W.H."/>
            <person name="King N."/>
            <person name="Lang F.B.F."/>
            <person name="Roger A.J."/>
            <person name="Ruiz-Trillo I."/>
            <person name="Lander E."/>
            <person name="Nusbaum C."/>
        </authorList>
    </citation>
    <scope>NUCLEOTIDE SEQUENCE [LARGE SCALE GENOMIC DNA]</scope>
    <source>
        <strain evidence="1 2">ATCC 50062</strain>
    </source>
</reference>
<dbReference type="AlphaFoldDB" id="A0A0L0D847"/>
<dbReference type="EMBL" id="GL349450">
    <property type="protein sequence ID" value="KNC48236.1"/>
    <property type="molecule type" value="Genomic_DNA"/>
</dbReference>
<proteinExistence type="predicted"/>
<protein>
    <submittedName>
        <fullName evidence="1">Uncharacterized protein</fullName>
    </submittedName>
</protein>
<gene>
    <name evidence="1" type="ORF">AMSG_04467</name>
</gene>
<evidence type="ECO:0000313" key="1">
    <source>
        <dbReference type="EMBL" id="KNC48236.1"/>
    </source>
</evidence>
<keyword evidence="2" id="KW-1185">Reference proteome</keyword>